<proteinExistence type="predicted"/>
<gene>
    <name evidence="3" type="ORF">Aco04nite_56120</name>
</gene>
<evidence type="ECO:0000313" key="3">
    <source>
        <dbReference type="EMBL" id="GIM77572.1"/>
    </source>
</evidence>
<dbReference type="RefSeq" id="WP_213000203.1">
    <property type="nucleotide sequence ID" value="NZ_BAAATW010000016.1"/>
</dbReference>
<dbReference type="Gene3D" id="3.90.180.10">
    <property type="entry name" value="Medium-chain alcohol dehydrogenases, catalytic domain"/>
    <property type="match status" value="1"/>
</dbReference>
<dbReference type="InterPro" id="IPR011032">
    <property type="entry name" value="GroES-like_sf"/>
</dbReference>
<dbReference type="PANTHER" id="PTHR44154">
    <property type="entry name" value="QUINONE OXIDOREDUCTASE"/>
    <property type="match status" value="1"/>
</dbReference>
<keyword evidence="4" id="KW-1185">Reference proteome</keyword>
<dbReference type="CDD" id="cd05289">
    <property type="entry name" value="MDR_like_2"/>
    <property type="match status" value="1"/>
</dbReference>
<evidence type="ECO:0000256" key="1">
    <source>
        <dbReference type="ARBA" id="ARBA00022857"/>
    </source>
</evidence>
<dbReference type="InterPro" id="IPR051603">
    <property type="entry name" value="Zinc-ADH_QOR/CCCR"/>
</dbReference>
<organism evidence="3 4">
    <name type="scientific">Winogradskya consettensis</name>
    <dbReference type="NCBI Taxonomy" id="113560"/>
    <lineage>
        <taxon>Bacteria</taxon>
        <taxon>Bacillati</taxon>
        <taxon>Actinomycetota</taxon>
        <taxon>Actinomycetes</taxon>
        <taxon>Micromonosporales</taxon>
        <taxon>Micromonosporaceae</taxon>
        <taxon>Winogradskya</taxon>
    </lineage>
</organism>
<dbReference type="Pfam" id="PF08240">
    <property type="entry name" value="ADH_N"/>
    <property type="match status" value="1"/>
</dbReference>
<feature type="domain" description="Enoyl reductase (ER)" evidence="2">
    <location>
        <begin position="10"/>
        <end position="297"/>
    </location>
</feature>
<dbReference type="EMBL" id="BOQP01000030">
    <property type="protein sequence ID" value="GIM77572.1"/>
    <property type="molecule type" value="Genomic_DNA"/>
</dbReference>
<dbReference type="SUPFAM" id="SSF51735">
    <property type="entry name" value="NAD(P)-binding Rossmann-fold domains"/>
    <property type="match status" value="1"/>
</dbReference>
<dbReference type="SMART" id="SM00829">
    <property type="entry name" value="PKS_ER"/>
    <property type="match status" value="1"/>
</dbReference>
<evidence type="ECO:0000259" key="2">
    <source>
        <dbReference type="SMART" id="SM00829"/>
    </source>
</evidence>
<sequence length="300" mass="31235">MRAITFTEYGGTEVLRISEVEIPEPGPLQVRLRVRAAGINPIDWKIRSGALRHVLPVTMPHTPGLELAGIVDAAGADAGFEVGDEVFGWADAGAYAEFALATNLAPKPAGLSWADAATLPIAGAAAVRDVDRLGVRAGETLLIHGAGGTTGRFAAQVALAKGVTVIGTAGARHHDDLRALGVVPILYGEGWPHRARLVAAGHIDAVYDAAGHGQLPGSIELLGGKERIITIADEAAFELGIPYSTGGEQTRESLAEVARWVTERGVRIVHRRGYALAEAAAAQAESETGHPGGKLTIRGE</sequence>
<evidence type="ECO:0000313" key="4">
    <source>
        <dbReference type="Proteomes" id="UP000680865"/>
    </source>
</evidence>
<name>A0A919SS82_9ACTN</name>
<reference evidence="3" key="1">
    <citation type="submission" date="2021-03" db="EMBL/GenBank/DDBJ databases">
        <title>Whole genome shotgun sequence of Actinoplanes consettensis NBRC 14913.</title>
        <authorList>
            <person name="Komaki H."/>
            <person name="Tamura T."/>
        </authorList>
    </citation>
    <scope>NUCLEOTIDE SEQUENCE</scope>
    <source>
        <strain evidence="3">NBRC 14913</strain>
    </source>
</reference>
<accession>A0A919SS82</accession>
<dbReference type="SUPFAM" id="SSF50129">
    <property type="entry name" value="GroES-like"/>
    <property type="match status" value="1"/>
</dbReference>
<dbReference type="InterPro" id="IPR020843">
    <property type="entry name" value="ER"/>
</dbReference>
<dbReference type="PANTHER" id="PTHR44154:SF1">
    <property type="entry name" value="QUINONE OXIDOREDUCTASE"/>
    <property type="match status" value="1"/>
</dbReference>
<dbReference type="InterPro" id="IPR013154">
    <property type="entry name" value="ADH-like_N"/>
</dbReference>
<comment type="caution">
    <text evidence="3">The sequence shown here is derived from an EMBL/GenBank/DDBJ whole genome shotgun (WGS) entry which is preliminary data.</text>
</comment>
<keyword evidence="1" id="KW-0521">NADP</keyword>
<dbReference type="Proteomes" id="UP000680865">
    <property type="component" value="Unassembled WGS sequence"/>
</dbReference>
<dbReference type="Gene3D" id="3.40.50.720">
    <property type="entry name" value="NAD(P)-binding Rossmann-like Domain"/>
    <property type="match status" value="1"/>
</dbReference>
<dbReference type="GO" id="GO:0016491">
    <property type="term" value="F:oxidoreductase activity"/>
    <property type="evidence" value="ECO:0007669"/>
    <property type="project" value="InterPro"/>
</dbReference>
<dbReference type="AlphaFoldDB" id="A0A919SS82"/>
<dbReference type="InterPro" id="IPR036291">
    <property type="entry name" value="NAD(P)-bd_dom_sf"/>
</dbReference>
<protein>
    <submittedName>
        <fullName evidence="3">NADPH:quinone reductase</fullName>
    </submittedName>
</protein>
<dbReference type="Pfam" id="PF13602">
    <property type="entry name" value="ADH_zinc_N_2"/>
    <property type="match status" value="1"/>
</dbReference>